<dbReference type="PANTHER" id="PTHR43767">
    <property type="entry name" value="LONG-CHAIN-FATTY-ACID--COA LIGASE"/>
    <property type="match status" value="1"/>
</dbReference>
<name>A0A318M2K5_9PSEU</name>
<keyword evidence="3" id="KW-0436">Ligase</keyword>
<evidence type="ECO:0000256" key="1">
    <source>
        <dbReference type="ARBA" id="ARBA00004170"/>
    </source>
</evidence>
<sequence length="541" mass="57023">MTTPRLLEVFGDLVAADPEAVVLYDGQAGRAPARPVTRRRLGELAGGLAEDLRACGVGEGDCVGVWLPNWSEAVAVQLAALSVGAHVIGINTRYNVDEVAHVLRMARPRAVLVAHDFMNLDLLRTLKAAHRAAETEPPAVLVVTAPGTQPAEPGQVAEYDLGAGAAACPRSADRGELRPHPAPGLAAAFTTSGSTGRSKLAAHDEPGVTEHVLAAGAKIGLQPGDVMLGALPLSGVFGFSSAMAAVFAGAAVLLEPVFDADGVVRDLVRHGVTHIVGADDLLGRIATAWEAERPRLPLKWIGIADFEGRSAELAAWAEREFGTTVAGVYGSSELFALTAFWPDGYPPEQRWTGGGQVVMPSIEVRVADPVTHEELPDGRDGELQFRGPNVVNAYLGDPAVAERMFTADGWFRSGDLGRKVAPGTVQYICRIGDVLRLRGFLVDPAEIELRLAAHPAVAMTKVVGVPGPGGGTIAVAFVVPHGSDRPGEDELKQWCARTLAKFKVPARIRFIEEMPTTSGTNGTKIRAAALRELALEETTAP</sequence>
<feature type="domain" description="AMP-binding enzyme C-terminal" evidence="8">
    <location>
        <begin position="446"/>
        <end position="517"/>
    </location>
</feature>
<evidence type="ECO:0000256" key="2">
    <source>
        <dbReference type="ARBA" id="ARBA00005005"/>
    </source>
</evidence>
<evidence type="ECO:0000256" key="4">
    <source>
        <dbReference type="ARBA" id="ARBA00026121"/>
    </source>
</evidence>
<evidence type="ECO:0000256" key="5">
    <source>
        <dbReference type="ARBA" id="ARBA00039545"/>
    </source>
</evidence>
<comment type="subcellular location">
    <subcellularLocation>
        <location evidence="1">Membrane</location>
        <topology evidence="1">Peripheral membrane protein</topology>
    </subcellularLocation>
</comment>
<evidence type="ECO:0000313" key="10">
    <source>
        <dbReference type="Proteomes" id="UP000247892"/>
    </source>
</evidence>
<feature type="domain" description="AMP-dependent synthetase/ligase" evidence="7">
    <location>
        <begin position="16"/>
        <end position="395"/>
    </location>
</feature>
<dbReference type="Gene3D" id="3.40.50.12780">
    <property type="entry name" value="N-terminal domain of ligase-like"/>
    <property type="match status" value="1"/>
</dbReference>
<reference evidence="9 10" key="1">
    <citation type="submission" date="2016-07" db="EMBL/GenBank/DDBJ databases">
        <title>Draft genome sequence of Prauserella sp. YIM 121212, isolated from alkaline soil.</title>
        <authorList>
            <person name="Ruckert C."/>
            <person name="Albersmeier A."/>
            <person name="Jiang C.-L."/>
            <person name="Jiang Y."/>
            <person name="Kalinowski J."/>
            <person name="Schneider O."/>
            <person name="Winkler A."/>
            <person name="Zotchev S.B."/>
        </authorList>
    </citation>
    <scope>NUCLEOTIDE SEQUENCE [LARGE SCALE GENOMIC DNA]</scope>
    <source>
        <strain evidence="9 10">YIM 121212</strain>
    </source>
</reference>
<dbReference type="CDD" id="cd04433">
    <property type="entry name" value="AFD_class_I"/>
    <property type="match status" value="1"/>
</dbReference>
<dbReference type="GO" id="GO:0016020">
    <property type="term" value="C:membrane"/>
    <property type="evidence" value="ECO:0007669"/>
    <property type="project" value="UniProtKB-SubCell"/>
</dbReference>
<gene>
    <name evidence="9" type="ORF">BA062_15665</name>
</gene>
<evidence type="ECO:0000259" key="7">
    <source>
        <dbReference type="Pfam" id="PF00501"/>
    </source>
</evidence>
<dbReference type="SUPFAM" id="SSF56801">
    <property type="entry name" value="Acetyl-CoA synthetase-like"/>
    <property type="match status" value="1"/>
</dbReference>
<dbReference type="Pfam" id="PF00501">
    <property type="entry name" value="AMP-binding"/>
    <property type="match status" value="1"/>
</dbReference>
<dbReference type="Gene3D" id="3.30.300.30">
    <property type="match status" value="1"/>
</dbReference>
<dbReference type="GO" id="GO:0004467">
    <property type="term" value="F:long-chain fatty acid-CoA ligase activity"/>
    <property type="evidence" value="ECO:0007669"/>
    <property type="project" value="UniProtKB-EC"/>
</dbReference>
<accession>A0A318M2K5</accession>
<evidence type="ECO:0000256" key="3">
    <source>
        <dbReference type="ARBA" id="ARBA00022598"/>
    </source>
</evidence>
<dbReference type="OrthoDB" id="8185589at2"/>
<dbReference type="RefSeq" id="WP_110337000.1">
    <property type="nucleotide sequence ID" value="NZ_MASU01000005.1"/>
</dbReference>
<organism evidence="9 10">
    <name type="scientific">Prauserella flavalba</name>
    <dbReference type="NCBI Taxonomy" id="1477506"/>
    <lineage>
        <taxon>Bacteria</taxon>
        <taxon>Bacillati</taxon>
        <taxon>Actinomycetota</taxon>
        <taxon>Actinomycetes</taxon>
        <taxon>Pseudonocardiales</taxon>
        <taxon>Pseudonocardiaceae</taxon>
        <taxon>Prauserella</taxon>
    </lineage>
</organism>
<dbReference type="EC" id="6.2.1.3" evidence="4"/>
<evidence type="ECO:0000259" key="8">
    <source>
        <dbReference type="Pfam" id="PF13193"/>
    </source>
</evidence>
<dbReference type="InterPro" id="IPR050237">
    <property type="entry name" value="ATP-dep_AMP-bd_enzyme"/>
</dbReference>
<dbReference type="AlphaFoldDB" id="A0A318M2K5"/>
<comment type="pathway">
    <text evidence="2">Lipid metabolism; fatty acid beta-oxidation.</text>
</comment>
<dbReference type="InterPro" id="IPR000873">
    <property type="entry name" value="AMP-dep_synth/lig_dom"/>
</dbReference>
<evidence type="ECO:0000313" key="9">
    <source>
        <dbReference type="EMBL" id="PXY36785.1"/>
    </source>
</evidence>
<comment type="caution">
    <text evidence="9">The sequence shown here is derived from an EMBL/GenBank/DDBJ whole genome shotgun (WGS) entry which is preliminary data.</text>
</comment>
<evidence type="ECO:0000256" key="6">
    <source>
        <dbReference type="ARBA" id="ARBA00042773"/>
    </source>
</evidence>
<protein>
    <recommendedName>
        <fullName evidence="5">Long-chain-fatty-acid--CoA ligase</fullName>
        <ecNumber evidence="4">6.2.1.3</ecNumber>
    </recommendedName>
    <alternativeName>
        <fullName evidence="6">Long-chain acyl-CoA synthetase</fullName>
    </alternativeName>
</protein>
<dbReference type="InterPro" id="IPR025110">
    <property type="entry name" value="AMP-bd_C"/>
</dbReference>
<dbReference type="Pfam" id="PF13193">
    <property type="entry name" value="AMP-binding_C"/>
    <property type="match status" value="1"/>
</dbReference>
<dbReference type="PANTHER" id="PTHR43767:SF8">
    <property type="entry name" value="LONG-CHAIN-FATTY-ACID--COA LIGASE"/>
    <property type="match status" value="1"/>
</dbReference>
<dbReference type="InterPro" id="IPR045851">
    <property type="entry name" value="AMP-bd_C_sf"/>
</dbReference>
<dbReference type="Proteomes" id="UP000247892">
    <property type="component" value="Unassembled WGS sequence"/>
</dbReference>
<dbReference type="InterPro" id="IPR042099">
    <property type="entry name" value="ANL_N_sf"/>
</dbReference>
<dbReference type="EMBL" id="MASU01000005">
    <property type="protein sequence ID" value="PXY36785.1"/>
    <property type="molecule type" value="Genomic_DNA"/>
</dbReference>
<keyword evidence="10" id="KW-1185">Reference proteome</keyword>
<proteinExistence type="predicted"/>